<dbReference type="AlphaFoldDB" id="G0EU19"/>
<dbReference type="KEGG" id="cnc:CNE_1c03170"/>
<dbReference type="GeneID" id="34309277"/>
<keyword evidence="1" id="KW-0560">Oxidoreductase</keyword>
<name>G0EU19_CUPNN</name>
<dbReference type="Gene3D" id="3.40.309.10">
    <property type="entry name" value="Aldehyde Dehydrogenase, Chain A, domain 2"/>
    <property type="match status" value="1"/>
</dbReference>
<organism evidence="3 4">
    <name type="scientific">Cupriavidus necator (strain ATCC 43291 / DSM 13513 / CCUG 52238 / LMG 8453 / N-1)</name>
    <name type="common">Ralstonia eutropha</name>
    <dbReference type="NCBI Taxonomy" id="1042878"/>
    <lineage>
        <taxon>Bacteria</taxon>
        <taxon>Pseudomonadati</taxon>
        <taxon>Pseudomonadota</taxon>
        <taxon>Betaproteobacteria</taxon>
        <taxon>Burkholderiales</taxon>
        <taxon>Burkholderiaceae</taxon>
        <taxon>Cupriavidus</taxon>
    </lineage>
</organism>
<dbReference type="InterPro" id="IPR016161">
    <property type="entry name" value="Ald_DH/histidinol_DH"/>
</dbReference>
<dbReference type="InterPro" id="IPR016163">
    <property type="entry name" value="Ald_DH_C"/>
</dbReference>
<feature type="domain" description="Aldehyde dehydrogenase" evidence="2">
    <location>
        <begin position="5"/>
        <end position="88"/>
    </location>
</feature>
<dbReference type="RefSeq" id="WP_013955401.1">
    <property type="nucleotide sequence ID" value="NC_015726.1"/>
</dbReference>
<reference evidence="3 4" key="1">
    <citation type="journal article" date="2011" name="J. Bacteriol.">
        <title>Complete genome sequence of the type strain Cupriavidus necator N-1.</title>
        <authorList>
            <person name="Poehlein A."/>
            <person name="Kusian B."/>
            <person name="Friedrich B."/>
            <person name="Daniel R."/>
            <person name="Bowien B."/>
        </authorList>
    </citation>
    <scope>NUCLEOTIDE SEQUENCE [LARGE SCALE GENOMIC DNA]</scope>
    <source>
        <strain evidence="4">ATCC 43291 / DSM 13513 / CCUG 52238 / LMG 8453 / N-1</strain>
    </source>
</reference>
<dbReference type="Proteomes" id="UP000006798">
    <property type="component" value="Chromosome 1"/>
</dbReference>
<dbReference type="HOGENOM" id="CLU_1841796_0_0_4"/>
<evidence type="ECO:0000313" key="3">
    <source>
        <dbReference type="EMBL" id="AEI75684.1"/>
    </source>
</evidence>
<dbReference type="GO" id="GO:0016620">
    <property type="term" value="F:oxidoreductase activity, acting on the aldehyde or oxo group of donors, NAD or NADP as acceptor"/>
    <property type="evidence" value="ECO:0007669"/>
    <property type="project" value="InterPro"/>
</dbReference>
<proteinExistence type="predicted"/>
<gene>
    <name evidence="3" type="ordered locus">CNE_1c03170</name>
</gene>
<evidence type="ECO:0000256" key="1">
    <source>
        <dbReference type="ARBA" id="ARBA00023002"/>
    </source>
</evidence>
<dbReference type="EMBL" id="CP002877">
    <property type="protein sequence ID" value="AEI75684.1"/>
    <property type="molecule type" value="Genomic_DNA"/>
</dbReference>
<protein>
    <recommendedName>
        <fullName evidence="2">Aldehyde dehydrogenase domain-containing protein</fullName>
    </recommendedName>
</protein>
<dbReference type="SUPFAM" id="SSF53720">
    <property type="entry name" value="ALDH-like"/>
    <property type="match status" value="2"/>
</dbReference>
<sequence length="139" mass="14812">MVPAKLRYYAGLALTEYGRAAEPRPGRLSLVLREPMGVAGIIAPWNSPVVLMVRSLAPALAAGCTAVIKMPGQTALTNALVARIMARALEAGTVWINNWASVYDEFEEGGYKQSGQGRLNGVAAIDDFVEYKHIALAPG</sequence>
<dbReference type="PANTHER" id="PTHR11699">
    <property type="entry name" value="ALDEHYDE DEHYDROGENASE-RELATED"/>
    <property type="match status" value="1"/>
</dbReference>
<dbReference type="InterPro" id="IPR016162">
    <property type="entry name" value="Ald_DH_N"/>
</dbReference>
<evidence type="ECO:0000259" key="2">
    <source>
        <dbReference type="Pfam" id="PF00171"/>
    </source>
</evidence>
<dbReference type="InterPro" id="IPR015590">
    <property type="entry name" value="Aldehyde_DH_dom"/>
</dbReference>
<evidence type="ECO:0000313" key="4">
    <source>
        <dbReference type="Proteomes" id="UP000006798"/>
    </source>
</evidence>
<accession>G0EU19</accession>
<dbReference type="Pfam" id="PF00171">
    <property type="entry name" value="Aldedh"/>
    <property type="match status" value="1"/>
</dbReference>
<dbReference type="Gene3D" id="3.40.605.10">
    <property type="entry name" value="Aldehyde Dehydrogenase, Chain A, domain 1"/>
    <property type="match status" value="2"/>
</dbReference>